<dbReference type="Ensembl" id="ENSOMYT00000141232.1">
    <property type="protein sequence ID" value="ENSOMYP00000138356.1"/>
    <property type="gene ID" value="ENSOMYG00000071142.1"/>
</dbReference>
<dbReference type="GO" id="GO:0140359">
    <property type="term" value="F:ABC-type transporter activity"/>
    <property type="evidence" value="ECO:0007669"/>
    <property type="project" value="InterPro"/>
</dbReference>
<evidence type="ECO:0000256" key="10">
    <source>
        <dbReference type="ARBA" id="ARBA00023180"/>
    </source>
</evidence>
<feature type="domain" description="ABC transmembrane type-1" evidence="13">
    <location>
        <begin position="164"/>
        <end position="401"/>
    </location>
</feature>
<evidence type="ECO:0000313" key="15">
    <source>
        <dbReference type="Proteomes" id="UP000694395"/>
    </source>
</evidence>
<evidence type="ECO:0000256" key="2">
    <source>
        <dbReference type="ARBA" id="ARBA00009726"/>
    </source>
</evidence>
<evidence type="ECO:0000256" key="3">
    <source>
        <dbReference type="ARBA" id="ARBA00022448"/>
    </source>
</evidence>
<feature type="transmembrane region" description="Helical" evidence="11">
    <location>
        <begin position="918"/>
        <end position="939"/>
    </location>
</feature>
<evidence type="ECO:0000256" key="8">
    <source>
        <dbReference type="ARBA" id="ARBA00022989"/>
    </source>
</evidence>
<feature type="transmembrane region" description="Helical" evidence="11">
    <location>
        <begin position="201"/>
        <end position="227"/>
    </location>
</feature>
<dbReference type="Pfam" id="PF00664">
    <property type="entry name" value="ABC_membrane"/>
    <property type="match status" value="2"/>
</dbReference>
<organism evidence="14 15">
    <name type="scientific">Oncorhynchus mykiss</name>
    <name type="common">Rainbow trout</name>
    <name type="synonym">Salmo gairdneri</name>
    <dbReference type="NCBI Taxonomy" id="8022"/>
    <lineage>
        <taxon>Eukaryota</taxon>
        <taxon>Metazoa</taxon>
        <taxon>Chordata</taxon>
        <taxon>Craniata</taxon>
        <taxon>Vertebrata</taxon>
        <taxon>Euteleostomi</taxon>
        <taxon>Actinopterygii</taxon>
        <taxon>Neopterygii</taxon>
        <taxon>Teleostei</taxon>
        <taxon>Protacanthopterygii</taxon>
        <taxon>Salmoniformes</taxon>
        <taxon>Salmonidae</taxon>
        <taxon>Salmoninae</taxon>
        <taxon>Oncorhynchus</taxon>
    </lineage>
</organism>
<keyword evidence="10" id="KW-0325">Glycoprotein</keyword>
<evidence type="ECO:0000313" key="14">
    <source>
        <dbReference type="Ensembl" id="ENSOMYP00000138356.1"/>
    </source>
</evidence>
<feature type="transmembrane region" description="Helical" evidence="11">
    <location>
        <begin position="303"/>
        <end position="329"/>
    </location>
</feature>
<dbReference type="PROSITE" id="PS00211">
    <property type="entry name" value="ABC_TRANSPORTER_1"/>
    <property type="match status" value="2"/>
</dbReference>
<dbReference type="Pfam" id="PF00005">
    <property type="entry name" value="ABC_tran"/>
    <property type="match status" value="2"/>
</dbReference>
<feature type="domain" description="ABC transmembrane type-1" evidence="13">
    <location>
        <begin position="667"/>
        <end position="915"/>
    </location>
</feature>
<comment type="similarity">
    <text evidence="2">Belongs to the ABC transporter superfamily. ABCC family. Conjugate transporter (TC 3.A.1.208) subfamily.</text>
</comment>
<protein>
    <recommendedName>
        <fullName evidence="16">ATP-binding cassette, sub-family C (CFTR/MRP), member 12</fullName>
    </recommendedName>
</protein>
<dbReference type="InterPro" id="IPR003439">
    <property type="entry name" value="ABC_transporter-like_ATP-bd"/>
</dbReference>
<dbReference type="GO" id="GO:0005524">
    <property type="term" value="F:ATP binding"/>
    <property type="evidence" value="ECO:0007669"/>
    <property type="project" value="UniProtKB-KW"/>
</dbReference>
<reference evidence="14" key="3">
    <citation type="submission" date="2025-09" db="UniProtKB">
        <authorList>
            <consortium name="Ensembl"/>
        </authorList>
    </citation>
    <scope>IDENTIFICATION</scope>
</reference>
<dbReference type="GO" id="GO:0016020">
    <property type="term" value="C:membrane"/>
    <property type="evidence" value="ECO:0007669"/>
    <property type="project" value="InterPro"/>
</dbReference>
<feature type="transmembrane region" description="Helical" evidence="11">
    <location>
        <begin position="715"/>
        <end position="733"/>
    </location>
</feature>
<dbReference type="SUPFAM" id="SSF90123">
    <property type="entry name" value="ABC transporter transmembrane region"/>
    <property type="match status" value="2"/>
</dbReference>
<keyword evidence="6" id="KW-0547">Nucleotide-binding</keyword>
<dbReference type="SMART" id="SM00382">
    <property type="entry name" value="AAA"/>
    <property type="match status" value="2"/>
</dbReference>
<keyword evidence="3" id="KW-0813">Transport</keyword>
<dbReference type="InterPro" id="IPR003593">
    <property type="entry name" value="AAA+_ATPase"/>
</dbReference>
<evidence type="ECO:0000259" key="12">
    <source>
        <dbReference type="PROSITE" id="PS50893"/>
    </source>
</evidence>
<keyword evidence="5" id="KW-0677">Repeat</keyword>
<dbReference type="InterPro" id="IPR036640">
    <property type="entry name" value="ABC1_TM_sf"/>
</dbReference>
<evidence type="ECO:0000256" key="11">
    <source>
        <dbReference type="SAM" id="Phobius"/>
    </source>
</evidence>
<accession>A0A8K9XTD2</accession>
<evidence type="ECO:0000256" key="5">
    <source>
        <dbReference type="ARBA" id="ARBA00022737"/>
    </source>
</evidence>
<dbReference type="PROSITE" id="PS50929">
    <property type="entry name" value="ABC_TM1F"/>
    <property type="match status" value="2"/>
</dbReference>
<dbReference type="FunFam" id="1.20.1560.10:FF:000012">
    <property type="entry name" value="ATP binding cassette subfamily C member 5"/>
    <property type="match status" value="1"/>
</dbReference>
<reference evidence="14" key="2">
    <citation type="submission" date="2025-08" db="UniProtKB">
        <authorList>
            <consortium name="Ensembl"/>
        </authorList>
    </citation>
    <scope>IDENTIFICATION</scope>
</reference>
<keyword evidence="8 11" id="KW-1133">Transmembrane helix</keyword>
<keyword evidence="4 11" id="KW-0812">Transmembrane</keyword>
<evidence type="ECO:0000256" key="1">
    <source>
        <dbReference type="ARBA" id="ARBA00004127"/>
    </source>
</evidence>
<feature type="domain" description="ABC transporter" evidence="12">
    <location>
        <begin position="985"/>
        <end position="1219"/>
    </location>
</feature>
<dbReference type="Gene3D" id="3.40.50.300">
    <property type="entry name" value="P-loop containing nucleotide triphosphate hydrolases"/>
    <property type="match status" value="2"/>
</dbReference>
<dbReference type="InterPro" id="IPR011527">
    <property type="entry name" value="ABC1_TM_dom"/>
</dbReference>
<gene>
    <name evidence="14" type="primary">LOC110511555</name>
</gene>
<dbReference type="Proteomes" id="UP000694395">
    <property type="component" value="Chromosome 6"/>
</dbReference>
<sequence>MYRGREVIVLYCNCLSPSRPSFLHEQRKRSDSVKWNCDSNATMEMNPEGLPSLDYREEDPPPNKHLKYHTSLQNMIPFRFSNKSNPMDDAGFFSFTSFAWMTPMMWSLFRNRLDKSSLSLSSHDGAETNGKRFERLWEEEVAKVGLEKASLGGVFMRFQRTRLLVAFLVSILFTLSVFIGPAVLVYEILNYAEAPGTSTLLHGVGLCVALFTSEFSKAFFVSLLWAVNLRTAIRVKSAFSVVAFQKIISLRSVSNLSVGEVQSHRYHYDVLLMFEAVLFGTFLLCIPVLLTACMIYACYTLGYTALIGVSVYLVFIPIQVLTLIGVKAVSVTDTRVRTMNEVLTCIKLIKMYAWETSFEKKITDIRKNEKQLLEMAGYIQSINSSITTIIPTLATILTFVVHTLMGLPLSSSEVSSIPNGNLLGICGNVGSGKTSLISSILEQMHLQHGSVTADGDFAYVSQQAWIFHGTVQDNILMGEPFNQTRYDKVISACSLIPDLAILPYGDKTEIGERGLNLSGGQKQRISLARAVYSNKDIILLDDPLSAVDAHVGKHIFEECIKKTLKGKSIILVTHQLQYLEFCDEILVLESGKIKEAGTHKALMKAKGRYAQMINNFQMQVRSPVIHLVSEPIDTGKISRYPSLPLVSEPIDTGKISRYPSGYILLSLIIIIFICLVGTTAFSNWWLSYWLEQGSGTAIVSNSTAGNISLNPDLSFYQMIYGLVVVAMLVFSFIKGYSFTKVTLHASSKLHDTMFRNILNSPMSFFDTTPTGRMVNRFSKDQDEVDTMLPFNMENFLQFCLMVTYTIVTISAVFPPLLIAITPVWCRSIREMKRMENVSRSPWISLTTSTIQGLTTIHAYNKREQYIQQFKEMSDNNSNHFLLFNCGTRWLSFWLDFLSASVTLLVALFVSCQITSCDGVCCLCFVLSVVQLTGMLQYVVRLSTELEAKFLSVERLQEYIEGCVSEAPRRVKDALIPEGWPHKGAISFKDYTMRYRANTPIVLDGLQLNIQPREKLGIVGRTGSGKSSLGVALFRLVEPAAGTIFIDGVDTSAIGLEDLRSKLSVIPQDPVLFIGTVRYNLDPFNNYSDEDIWSALDKTFMKHTISSLPEKLQSEVVENGENFSVGERQLMCMARALLRNSKIILLDEATASIDSETDSLIQHTIRDAFQDCTMLTIAHRINTVLESDRILVMDAGRVVECDSPEVLMQRPDSQFAALLTAANTVNT</sequence>
<evidence type="ECO:0000256" key="4">
    <source>
        <dbReference type="ARBA" id="ARBA00022692"/>
    </source>
</evidence>
<keyword evidence="15" id="KW-1185">Reference proteome</keyword>
<feature type="domain" description="ABC transporter" evidence="12">
    <location>
        <begin position="395"/>
        <end position="615"/>
    </location>
</feature>
<dbReference type="CDD" id="cd03250">
    <property type="entry name" value="ABCC_MRP_domain1"/>
    <property type="match status" value="1"/>
</dbReference>
<evidence type="ECO:0000256" key="7">
    <source>
        <dbReference type="ARBA" id="ARBA00022840"/>
    </source>
</evidence>
<dbReference type="CDD" id="cd03244">
    <property type="entry name" value="ABCC_MRP_domain2"/>
    <property type="match status" value="1"/>
</dbReference>
<reference evidence="14" key="1">
    <citation type="submission" date="2020-07" db="EMBL/GenBank/DDBJ databases">
        <title>A long reads based de novo assembly of the rainbow trout Arlee double haploid line genome.</title>
        <authorList>
            <person name="Gao G."/>
            <person name="Palti Y."/>
        </authorList>
    </citation>
    <scope>NUCLEOTIDE SEQUENCE [LARGE SCALE GENOMIC DNA]</scope>
</reference>
<keyword evidence="7" id="KW-0067">ATP-binding</keyword>
<feature type="transmembrane region" description="Helical" evidence="11">
    <location>
        <begin position="890"/>
        <end position="911"/>
    </location>
</feature>
<evidence type="ECO:0000259" key="13">
    <source>
        <dbReference type="PROSITE" id="PS50929"/>
    </source>
</evidence>
<dbReference type="SUPFAM" id="SSF52540">
    <property type="entry name" value="P-loop containing nucleoside triphosphate hydrolases"/>
    <property type="match status" value="2"/>
</dbReference>
<dbReference type="Gene3D" id="1.20.1560.10">
    <property type="entry name" value="ABC transporter type 1, transmembrane domain"/>
    <property type="match status" value="2"/>
</dbReference>
<dbReference type="GO" id="GO:0016887">
    <property type="term" value="F:ATP hydrolysis activity"/>
    <property type="evidence" value="ECO:0007669"/>
    <property type="project" value="InterPro"/>
</dbReference>
<dbReference type="InterPro" id="IPR027417">
    <property type="entry name" value="P-loop_NTPase"/>
</dbReference>
<evidence type="ECO:0000256" key="6">
    <source>
        <dbReference type="ARBA" id="ARBA00022741"/>
    </source>
</evidence>
<dbReference type="InterPro" id="IPR017871">
    <property type="entry name" value="ABC_transporter-like_CS"/>
</dbReference>
<feature type="transmembrane region" description="Helical" evidence="11">
    <location>
        <begin position="163"/>
        <end position="189"/>
    </location>
</feature>
<dbReference type="CDD" id="cd18599">
    <property type="entry name" value="ABC_6TM_MRP5_8_9_D2"/>
    <property type="match status" value="1"/>
</dbReference>
<dbReference type="PANTHER" id="PTHR24223:SF10">
    <property type="entry name" value="ATP-BINDING CASSETTE SUB-FAMILY C MEMBER 12"/>
    <property type="match status" value="1"/>
</dbReference>
<proteinExistence type="inferred from homology"/>
<dbReference type="PANTHER" id="PTHR24223">
    <property type="entry name" value="ATP-BINDING CASSETTE SUB-FAMILY C"/>
    <property type="match status" value="1"/>
</dbReference>
<dbReference type="AlphaFoldDB" id="A0A8K9XTD2"/>
<feature type="transmembrane region" description="Helical" evidence="11">
    <location>
        <begin position="662"/>
        <end position="686"/>
    </location>
</feature>
<dbReference type="PROSITE" id="PS50893">
    <property type="entry name" value="ABC_TRANSPORTER_2"/>
    <property type="match status" value="2"/>
</dbReference>
<keyword evidence="9 11" id="KW-0472">Membrane</keyword>
<feature type="transmembrane region" description="Helical" evidence="11">
    <location>
        <begin position="795"/>
        <end position="824"/>
    </location>
</feature>
<dbReference type="FunFam" id="1.20.1560.10:FF:000015">
    <property type="entry name" value="multidrug resistance-associated protein 5 isoform X1"/>
    <property type="match status" value="1"/>
</dbReference>
<dbReference type="InterPro" id="IPR050173">
    <property type="entry name" value="ABC_transporter_C-like"/>
</dbReference>
<dbReference type="GeneTree" id="ENSGT00940000159578"/>
<evidence type="ECO:0000256" key="9">
    <source>
        <dbReference type="ARBA" id="ARBA00023136"/>
    </source>
</evidence>
<dbReference type="FunFam" id="3.40.50.300:FF:000997">
    <property type="entry name" value="Multidrug resistance-associated protein 1"/>
    <property type="match status" value="1"/>
</dbReference>
<comment type="subcellular location">
    <subcellularLocation>
        <location evidence="1">Endomembrane system</location>
        <topology evidence="1">Multi-pass membrane protein</topology>
    </subcellularLocation>
</comment>
<feature type="transmembrane region" description="Helical" evidence="11">
    <location>
        <begin position="270"/>
        <end position="297"/>
    </location>
</feature>
<evidence type="ECO:0008006" key="16">
    <source>
        <dbReference type="Google" id="ProtNLM"/>
    </source>
</evidence>
<dbReference type="FunFam" id="3.40.50.300:FF:000074">
    <property type="entry name" value="Multidrug resistance-associated protein 5 isoform 1"/>
    <property type="match status" value="1"/>
</dbReference>
<name>A0A8K9XTD2_ONCMY</name>
<dbReference type="GO" id="GO:0012505">
    <property type="term" value="C:endomembrane system"/>
    <property type="evidence" value="ECO:0007669"/>
    <property type="project" value="UniProtKB-SubCell"/>
</dbReference>